<dbReference type="EMBL" id="BTRK01000001">
    <property type="protein sequence ID" value="GMR33743.1"/>
    <property type="molecule type" value="Genomic_DNA"/>
</dbReference>
<protein>
    <submittedName>
        <fullName evidence="1">Uncharacterized protein</fullName>
    </submittedName>
</protein>
<proteinExistence type="predicted"/>
<comment type="caution">
    <text evidence="1">The sequence shown here is derived from an EMBL/GenBank/DDBJ whole genome shotgun (WGS) entry which is preliminary data.</text>
</comment>
<reference evidence="2" key="1">
    <citation type="submission" date="2022-10" db="EMBL/GenBank/DDBJ databases">
        <title>Genome assembly of Pristionchus species.</title>
        <authorList>
            <person name="Yoshida K."/>
            <person name="Sommer R.J."/>
        </authorList>
    </citation>
    <scope>NUCLEOTIDE SEQUENCE [LARGE SCALE GENOMIC DNA]</scope>
    <source>
        <strain evidence="2">RS5460</strain>
    </source>
</reference>
<gene>
    <name evidence="1" type="ORF">PMAYCL1PPCAC_03938</name>
</gene>
<evidence type="ECO:0000313" key="1">
    <source>
        <dbReference type="EMBL" id="GMR33743.1"/>
    </source>
</evidence>
<dbReference type="Proteomes" id="UP001328107">
    <property type="component" value="Unassembled WGS sequence"/>
</dbReference>
<evidence type="ECO:0000313" key="2">
    <source>
        <dbReference type="Proteomes" id="UP001328107"/>
    </source>
</evidence>
<dbReference type="AlphaFoldDB" id="A0AAN4Z3W1"/>
<sequence>HMSLRISSISLMPPSNWTGLNGSSLDRDFDRYPLSLLPRKNLPLLSKVCDWTCIAMRRKTKTRSNDTFSIILSKVRGERLGEAWGSKNE</sequence>
<feature type="non-terminal residue" evidence="1">
    <location>
        <position position="1"/>
    </location>
</feature>
<keyword evidence="2" id="KW-1185">Reference proteome</keyword>
<name>A0AAN4Z3W1_9BILA</name>
<accession>A0AAN4Z3W1</accession>
<feature type="non-terminal residue" evidence="1">
    <location>
        <position position="89"/>
    </location>
</feature>
<organism evidence="1 2">
    <name type="scientific">Pristionchus mayeri</name>
    <dbReference type="NCBI Taxonomy" id="1317129"/>
    <lineage>
        <taxon>Eukaryota</taxon>
        <taxon>Metazoa</taxon>
        <taxon>Ecdysozoa</taxon>
        <taxon>Nematoda</taxon>
        <taxon>Chromadorea</taxon>
        <taxon>Rhabditida</taxon>
        <taxon>Rhabditina</taxon>
        <taxon>Diplogasteromorpha</taxon>
        <taxon>Diplogasteroidea</taxon>
        <taxon>Neodiplogasteridae</taxon>
        <taxon>Pristionchus</taxon>
    </lineage>
</organism>